<reference evidence="3 4" key="1">
    <citation type="journal article" date="2018" name="Science">
        <title>The opium poppy genome and morphinan production.</title>
        <authorList>
            <person name="Guo L."/>
            <person name="Winzer T."/>
            <person name="Yang X."/>
            <person name="Li Y."/>
            <person name="Ning Z."/>
            <person name="He Z."/>
            <person name="Teodor R."/>
            <person name="Lu Y."/>
            <person name="Bowser T.A."/>
            <person name="Graham I.A."/>
            <person name="Ye K."/>
        </authorList>
    </citation>
    <scope>NUCLEOTIDE SEQUENCE [LARGE SCALE GENOMIC DNA]</scope>
    <source>
        <strain evidence="4">cv. HN1</strain>
        <tissue evidence="3">Leaves</tissue>
    </source>
</reference>
<evidence type="ECO:0008006" key="5">
    <source>
        <dbReference type="Google" id="ProtNLM"/>
    </source>
</evidence>
<dbReference type="STRING" id="3469.A0A4Y7J7G3"/>
<dbReference type="NCBIfam" id="TIGR00756">
    <property type="entry name" value="PPR"/>
    <property type="match status" value="3"/>
</dbReference>
<dbReference type="Gene3D" id="1.25.40.10">
    <property type="entry name" value="Tetratricopeptide repeat domain"/>
    <property type="match status" value="2"/>
</dbReference>
<gene>
    <name evidence="3" type="ORF">C5167_014840</name>
</gene>
<proteinExistence type="predicted"/>
<dbReference type="OMA" id="MKDMVAW"/>
<dbReference type="AlphaFoldDB" id="A0A4Y7J7G3"/>
<feature type="repeat" description="PPR" evidence="2">
    <location>
        <begin position="236"/>
        <end position="270"/>
    </location>
</feature>
<dbReference type="InterPro" id="IPR046960">
    <property type="entry name" value="PPR_At4g14850-like_plant"/>
</dbReference>
<dbReference type="Pfam" id="PF13041">
    <property type="entry name" value="PPR_2"/>
    <property type="match status" value="1"/>
</dbReference>
<dbReference type="GO" id="GO:0003723">
    <property type="term" value="F:RNA binding"/>
    <property type="evidence" value="ECO:0007669"/>
    <property type="project" value="InterPro"/>
</dbReference>
<sequence length="354" mass="39733">MVVTSSSRHFHSRSSTRKFCSIPFSQLLQQKRALESQISTTLSNCNGIHQIKQVHARLLRKGLEHSSLVLTKLIRTLTKLEIPMDSYPRLLFDQVQNPTSFVWTAIIRGYSLQGFTSESFLMYKRMRREGIHPTSFTFSALFKACGAGGDVVFDASFGRQLHAHVIFIGGFESDLHVCNTLIDMYVNCGLIECGRRMFDEMPERDVISWTSIIVAYTKNGDMESASDFFYGLRNKDAVVCTAMLTGYVQNGKPKEALELFESMMKDSVVKIDEVALVGAISACAQLGAMESANWIRNMADREGFDSAKNVVVGSALIDMYSKCGSVEEAFSGNDRKECLFIYCDDYWLCNAWAC</sequence>
<dbReference type="InterPro" id="IPR011990">
    <property type="entry name" value="TPR-like_helical_dom_sf"/>
</dbReference>
<dbReference type="PROSITE" id="PS51375">
    <property type="entry name" value="PPR"/>
    <property type="match status" value="3"/>
</dbReference>
<name>A0A4Y7J7G3_PAPSO</name>
<dbReference type="Gramene" id="RZC55990">
    <property type="protein sequence ID" value="RZC55990"/>
    <property type="gene ID" value="C5167_014840"/>
</dbReference>
<keyword evidence="4" id="KW-1185">Reference proteome</keyword>
<dbReference type="PANTHER" id="PTHR47926:SF523">
    <property type="entry name" value="DYW DOMAIN-CONTAINING PROTEIN"/>
    <property type="match status" value="1"/>
</dbReference>
<dbReference type="FunFam" id="1.25.40.10:FF:000348">
    <property type="entry name" value="Pentatricopeptide repeat-containing protein chloroplastic"/>
    <property type="match status" value="1"/>
</dbReference>
<evidence type="ECO:0000256" key="2">
    <source>
        <dbReference type="PROSITE-ProRule" id="PRU00708"/>
    </source>
</evidence>
<protein>
    <recommendedName>
        <fullName evidence="5">Pentacotripeptide-repeat region of PRORP domain-containing protein</fullName>
    </recommendedName>
</protein>
<evidence type="ECO:0000313" key="4">
    <source>
        <dbReference type="Proteomes" id="UP000316621"/>
    </source>
</evidence>
<dbReference type="PANTHER" id="PTHR47926">
    <property type="entry name" value="PENTATRICOPEPTIDE REPEAT-CONTAINING PROTEIN"/>
    <property type="match status" value="1"/>
</dbReference>
<keyword evidence="1" id="KW-0677">Repeat</keyword>
<dbReference type="Proteomes" id="UP000316621">
    <property type="component" value="Chromosome 3"/>
</dbReference>
<feature type="repeat" description="PPR" evidence="2">
    <location>
        <begin position="99"/>
        <end position="133"/>
    </location>
</feature>
<feature type="repeat" description="PPR" evidence="2">
    <location>
        <begin position="174"/>
        <end position="208"/>
    </location>
</feature>
<dbReference type="Pfam" id="PF01535">
    <property type="entry name" value="PPR"/>
    <property type="match status" value="4"/>
</dbReference>
<evidence type="ECO:0000256" key="1">
    <source>
        <dbReference type="ARBA" id="ARBA00022737"/>
    </source>
</evidence>
<evidence type="ECO:0000313" key="3">
    <source>
        <dbReference type="EMBL" id="RZC55990.1"/>
    </source>
</evidence>
<dbReference type="EMBL" id="CM010717">
    <property type="protein sequence ID" value="RZC55990.1"/>
    <property type="molecule type" value="Genomic_DNA"/>
</dbReference>
<organism evidence="3 4">
    <name type="scientific">Papaver somniferum</name>
    <name type="common">Opium poppy</name>
    <dbReference type="NCBI Taxonomy" id="3469"/>
    <lineage>
        <taxon>Eukaryota</taxon>
        <taxon>Viridiplantae</taxon>
        <taxon>Streptophyta</taxon>
        <taxon>Embryophyta</taxon>
        <taxon>Tracheophyta</taxon>
        <taxon>Spermatophyta</taxon>
        <taxon>Magnoliopsida</taxon>
        <taxon>Ranunculales</taxon>
        <taxon>Papaveraceae</taxon>
        <taxon>Papaveroideae</taxon>
        <taxon>Papaver</taxon>
    </lineage>
</organism>
<dbReference type="InterPro" id="IPR002885">
    <property type="entry name" value="PPR_rpt"/>
</dbReference>
<accession>A0A4Y7J7G3</accession>
<dbReference type="GO" id="GO:0009451">
    <property type="term" value="P:RNA modification"/>
    <property type="evidence" value="ECO:0007669"/>
    <property type="project" value="InterPro"/>
</dbReference>